<evidence type="ECO:0000313" key="1">
    <source>
        <dbReference type="EMBL" id="KAJ7558679.1"/>
    </source>
</evidence>
<gene>
    <name evidence="1" type="ORF">O6H91_04G050900</name>
</gene>
<accession>A0ACC2DWR9</accession>
<comment type="caution">
    <text evidence="1">The sequence shown here is derived from an EMBL/GenBank/DDBJ whole genome shotgun (WGS) entry which is preliminary data.</text>
</comment>
<proteinExistence type="predicted"/>
<reference evidence="2" key="1">
    <citation type="journal article" date="2024" name="Proc. Natl. Acad. Sci. U.S.A.">
        <title>Extraordinary preservation of gene collinearity over three hundred million years revealed in homosporous lycophytes.</title>
        <authorList>
            <person name="Li C."/>
            <person name="Wickell D."/>
            <person name="Kuo L.Y."/>
            <person name="Chen X."/>
            <person name="Nie B."/>
            <person name="Liao X."/>
            <person name="Peng D."/>
            <person name="Ji J."/>
            <person name="Jenkins J."/>
            <person name="Williams M."/>
            <person name="Shu S."/>
            <person name="Plott C."/>
            <person name="Barry K."/>
            <person name="Rajasekar S."/>
            <person name="Grimwood J."/>
            <person name="Han X."/>
            <person name="Sun S."/>
            <person name="Hou Z."/>
            <person name="He W."/>
            <person name="Dai G."/>
            <person name="Sun C."/>
            <person name="Schmutz J."/>
            <person name="Leebens-Mack J.H."/>
            <person name="Li F.W."/>
            <person name="Wang L."/>
        </authorList>
    </citation>
    <scope>NUCLEOTIDE SEQUENCE [LARGE SCALE GENOMIC DNA]</scope>
    <source>
        <strain evidence="2">cv. PW_Plant_1</strain>
    </source>
</reference>
<sequence length="217" mass="25383">MNSFWPSLLYNIDDVVDCMDFEEVVVFTAEFKGYYRSEKNLFVIVKVTSITTERNIVNVTTDDGDPFYMQNQTRIWCLSKLSLHSKKTKHVSFTESLSECVTYYSKCSNRNNMKKILGHPCGSKRRSIQKTSTRCYNSDILTDVEDVVNRTNISASTYNSDIFTCVKDVLERILITTKIKDVILKSVFKQSVHRNRQFLRVQMHPPDVIQIFRFRRT</sequence>
<name>A0ACC2DWR9_DIPCM</name>
<evidence type="ECO:0000313" key="2">
    <source>
        <dbReference type="Proteomes" id="UP001162992"/>
    </source>
</evidence>
<dbReference type="Proteomes" id="UP001162992">
    <property type="component" value="Chromosome 4"/>
</dbReference>
<keyword evidence="2" id="KW-1185">Reference proteome</keyword>
<protein>
    <submittedName>
        <fullName evidence="1">Uncharacterized protein</fullName>
    </submittedName>
</protein>
<dbReference type="EMBL" id="CM055095">
    <property type="protein sequence ID" value="KAJ7558679.1"/>
    <property type="molecule type" value="Genomic_DNA"/>
</dbReference>
<organism evidence="1 2">
    <name type="scientific">Diphasiastrum complanatum</name>
    <name type="common">Issler's clubmoss</name>
    <name type="synonym">Lycopodium complanatum</name>
    <dbReference type="NCBI Taxonomy" id="34168"/>
    <lineage>
        <taxon>Eukaryota</taxon>
        <taxon>Viridiplantae</taxon>
        <taxon>Streptophyta</taxon>
        <taxon>Embryophyta</taxon>
        <taxon>Tracheophyta</taxon>
        <taxon>Lycopodiopsida</taxon>
        <taxon>Lycopodiales</taxon>
        <taxon>Lycopodiaceae</taxon>
        <taxon>Lycopodioideae</taxon>
        <taxon>Diphasiastrum</taxon>
    </lineage>
</organism>